<dbReference type="GO" id="GO:0004760">
    <property type="term" value="F:L-serine-pyruvate transaminase activity"/>
    <property type="evidence" value="ECO:0007669"/>
    <property type="project" value="TreeGrafter"/>
</dbReference>
<dbReference type="EMBL" id="AONG01000004">
    <property type="protein sequence ID" value="KIQ70765.1"/>
    <property type="molecule type" value="Genomic_DNA"/>
</dbReference>
<evidence type="ECO:0000256" key="2">
    <source>
        <dbReference type="ARBA" id="ARBA00022898"/>
    </source>
</evidence>
<dbReference type="NCBIfam" id="NF002841">
    <property type="entry name" value="PRK03080.1-2"/>
    <property type="match status" value="1"/>
</dbReference>
<organism evidence="3 4">
    <name type="scientific">Wenxinia marina DSM 24838</name>
    <dbReference type="NCBI Taxonomy" id="1123501"/>
    <lineage>
        <taxon>Bacteria</taxon>
        <taxon>Pseudomonadati</taxon>
        <taxon>Pseudomonadota</taxon>
        <taxon>Alphaproteobacteria</taxon>
        <taxon>Rhodobacterales</taxon>
        <taxon>Roseobacteraceae</taxon>
        <taxon>Wenxinia</taxon>
    </lineage>
</organism>
<dbReference type="STRING" id="1123501.Wenmar_00650"/>
<evidence type="ECO:0000313" key="4">
    <source>
        <dbReference type="Proteomes" id="UP000035100"/>
    </source>
</evidence>
<keyword evidence="2" id="KW-0663">Pyridoxal phosphate</keyword>
<dbReference type="PANTHER" id="PTHR21152:SF40">
    <property type="entry name" value="ALANINE--GLYOXYLATE AMINOTRANSFERASE"/>
    <property type="match status" value="1"/>
</dbReference>
<dbReference type="Gene3D" id="3.90.1150.10">
    <property type="entry name" value="Aspartate Aminotransferase, domain 1"/>
    <property type="match status" value="1"/>
</dbReference>
<comment type="caution">
    <text evidence="3">The sequence shown here is derived from an EMBL/GenBank/DDBJ whole genome shotgun (WGS) entry which is preliminary data.</text>
</comment>
<dbReference type="GO" id="GO:0019265">
    <property type="term" value="P:glycine biosynthetic process, by transamination of glyoxylate"/>
    <property type="evidence" value="ECO:0007669"/>
    <property type="project" value="TreeGrafter"/>
</dbReference>
<dbReference type="GO" id="GO:0008453">
    <property type="term" value="F:alanine-glyoxylate transaminase activity"/>
    <property type="evidence" value="ECO:0007669"/>
    <property type="project" value="TreeGrafter"/>
</dbReference>
<comment type="cofactor">
    <cofactor evidence="1">
        <name>pyridoxal 5'-phosphate</name>
        <dbReference type="ChEBI" id="CHEBI:597326"/>
    </cofactor>
</comment>
<dbReference type="InterPro" id="IPR015424">
    <property type="entry name" value="PyrdxlP-dep_Trfase"/>
</dbReference>
<keyword evidence="3" id="KW-0032">Aminotransferase</keyword>
<dbReference type="InterPro" id="IPR015421">
    <property type="entry name" value="PyrdxlP-dep_Trfase_major"/>
</dbReference>
<dbReference type="eggNOG" id="COG1932">
    <property type="taxonomic scope" value="Bacteria"/>
</dbReference>
<protein>
    <submittedName>
        <fullName evidence="3">Phosphoserine aminotransferase apoenzyme</fullName>
        <ecNumber evidence="3">2.6.1.52</ecNumber>
    </submittedName>
</protein>
<proteinExistence type="predicted"/>
<dbReference type="PATRIC" id="fig|1123501.6.peg.715"/>
<dbReference type="AlphaFoldDB" id="A0A0D0NRD8"/>
<evidence type="ECO:0000256" key="1">
    <source>
        <dbReference type="ARBA" id="ARBA00001933"/>
    </source>
</evidence>
<dbReference type="EC" id="2.6.1.52" evidence="3"/>
<reference evidence="3 4" key="1">
    <citation type="submission" date="2013-01" db="EMBL/GenBank/DDBJ databases">
        <authorList>
            <person name="Fiebig A."/>
            <person name="Goeker M."/>
            <person name="Klenk H.-P.P."/>
        </authorList>
    </citation>
    <scope>NUCLEOTIDE SEQUENCE [LARGE SCALE GENOMIC DNA]</scope>
    <source>
        <strain evidence="3 4">DSM 24838</strain>
    </source>
</reference>
<sequence>MVKQLKLDAQVTTAEYGRIVDLAAVDWDTDVVFTWNGTTSGVRVPNGDAIPADRAGLTICDATSAAFAQDLPWDKLDVVTFSWQKVMGGEAAHGMIVLSPRAVERLESYTPAWPLPKIFRLTKGGKLIDGIFRGETINTPSMLCVEDYLFALDWGQSIGGLPALIARADANARAIWDFCDARDWIANLAEDPATRSNTSVCLRFTDPRIADGAAFAKAVAKRLEAEGIALDVGAYRDAPPGLRIWCGATVETADIEAMLPWLDWAFHAEIAAQAAAA</sequence>
<dbReference type="PANTHER" id="PTHR21152">
    <property type="entry name" value="AMINOTRANSFERASE CLASS V"/>
    <property type="match status" value="1"/>
</dbReference>
<keyword evidence="3" id="KW-0808">Transferase</keyword>
<evidence type="ECO:0000313" key="3">
    <source>
        <dbReference type="EMBL" id="KIQ70765.1"/>
    </source>
</evidence>
<accession>A0A0D0NRD8</accession>
<dbReference type="GO" id="GO:0004648">
    <property type="term" value="F:O-phospho-L-serine:2-oxoglutarate aminotransferase activity"/>
    <property type="evidence" value="ECO:0007669"/>
    <property type="project" value="UniProtKB-EC"/>
</dbReference>
<keyword evidence="4" id="KW-1185">Reference proteome</keyword>
<dbReference type="SUPFAM" id="SSF53383">
    <property type="entry name" value="PLP-dependent transferases"/>
    <property type="match status" value="1"/>
</dbReference>
<dbReference type="Gene3D" id="3.40.640.10">
    <property type="entry name" value="Type I PLP-dependent aspartate aminotransferase-like (Major domain)"/>
    <property type="match status" value="1"/>
</dbReference>
<dbReference type="Proteomes" id="UP000035100">
    <property type="component" value="Unassembled WGS sequence"/>
</dbReference>
<name>A0A0D0NRD8_9RHOB</name>
<gene>
    <name evidence="3" type="ORF">Wenmar_00650</name>
</gene>
<dbReference type="InterPro" id="IPR015422">
    <property type="entry name" value="PyrdxlP-dep_Trfase_small"/>
</dbReference>